<organism evidence="1 2">
    <name type="scientific">Gossypium anomalum</name>
    <dbReference type="NCBI Taxonomy" id="47600"/>
    <lineage>
        <taxon>Eukaryota</taxon>
        <taxon>Viridiplantae</taxon>
        <taxon>Streptophyta</taxon>
        <taxon>Embryophyta</taxon>
        <taxon>Tracheophyta</taxon>
        <taxon>Spermatophyta</taxon>
        <taxon>Magnoliopsida</taxon>
        <taxon>eudicotyledons</taxon>
        <taxon>Gunneridae</taxon>
        <taxon>Pentapetalae</taxon>
        <taxon>rosids</taxon>
        <taxon>malvids</taxon>
        <taxon>Malvales</taxon>
        <taxon>Malvaceae</taxon>
        <taxon>Malvoideae</taxon>
        <taxon>Gossypium</taxon>
    </lineage>
</organism>
<evidence type="ECO:0000313" key="1">
    <source>
        <dbReference type="EMBL" id="KAG8492014.1"/>
    </source>
</evidence>
<evidence type="ECO:0000313" key="2">
    <source>
        <dbReference type="Proteomes" id="UP000701853"/>
    </source>
</evidence>
<comment type="caution">
    <text evidence="1">The sequence shown here is derived from an EMBL/GenBank/DDBJ whole genome shotgun (WGS) entry which is preliminary data.</text>
</comment>
<dbReference type="AlphaFoldDB" id="A0A8J5YSM2"/>
<accession>A0A8J5YSM2</accession>
<proteinExistence type="predicted"/>
<gene>
    <name evidence="1" type="ORF">CXB51_015330</name>
</gene>
<reference evidence="1 2" key="1">
    <citation type="journal article" date="2021" name="bioRxiv">
        <title>The Gossypium anomalum genome as a resource for cotton improvement and evolutionary analysis of hybrid incompatibility.</title>
        <authorList>
            <person name="Grover C.E."/>
            <person name="Yuan D."/>
            <person name="Arick M.A."/>
            <person name="Miller E.R."/>
            <person name="Hu G."/>
            <person name="Peterson D.G."/>
            <person name="Wendel J.F."/>
            <person name="Udall J.A."/>
        </authorList>
    </citation>
    <scope>NUCLEOTIDE SEQUENCE [LARGE SCALE GENOMIC DNA]</scope>
    <source>
        <strain evidence="1">JFW-Udall</strain>
        <tissue evidence="1">Leaf</tissue>
    </source>
</reference>
<dbReference type="EMBL" id="JAHUZN010000006">
    <property type="protein sequence ID" value="KAG8492014.1"/>
    <property type="molecule type" value="Genomic_DNA"/>
</dbReference>
<sequence>MKISRRRRYGCIPKAIHYPIRSPYFEKQNREFLDSLSLPLSPWLLGLGNNPSLLPHDHRATTVFGGRLAPQRSKDVGSPPFFLDSTTPNGEESSDDAAAGWIWHTTGQRAVDDHFGETGAESWASCVPGAHMEAWRPKLLGFLLLSYALGHVFGLRCPSLLTFTLPLSLLSDAATIAPATVQSHLHQQLAPASSKEVS</sequence>
<keyword evidence="2" id="KW-1185">Reference proteome</keyword>
<protein>
    <submittedName>
        <fullName evidence="1">Uncharacterized protein</fullName>
    </submittedName>
</protein>
<name>A0A8J5YSM2_9ROSI</name>
<dbReference type="Proteomes" id="UP000701853">
    <property type="component" value="Chromosome 6"/>
</dbReference>